<protein>
    <submittedName>
        <fullName evidence="2">Transcriptional regulator, PadR family</fullName>
    </submittedName>
</protein>
<evidence type="ECO:0000313" key="2">
    <source>
        <dbReference type="EMBL" id="ERK42651.1"/>
    </source>
</evidence>
<dbReference type="EMBL" id="AWVJ01000169">
    <property type="protein sequence ID" value="ERK42651.1"/>
    <property type="molecule type" value="Genomic_DNA"/>
</dbReference>
<dbReference type="RefSeq" id="WP_021738037.1">
    <property type="nucleotide sequence ID" value="NZ_KI271092.1"/>
</dbReference>
<accession>U2PEV7</accession>
<keyword evidence="3" id="KW-1185">Reference proteome</keyword>
<evidence type="ECO:0000313" key="3">
    <source>
        <dbReference type="Proteomes" id="UP000016608"/>
    </source>
</evidence>
<evidence type="ECO:0000259" key="1">
    <source>
        <dbReference type="Pfam" id="PF03551"/>
    </source>
</evidence>
<dbReference type="InterPro" id="IPR005149">
    <property type="entry name" value="Tscrpt_reg_PadR_N"/>
</dbReference>
<dbReference type="Proteomes" id="UP000016608">
    <property type="component" value="Unassembled WGS sequence"/>
</dbReference>
<dbReference type="Pfam" id="PF03551">
    <property type="entry name" value="PadR"/>
    <property type="match status" value="1"/>
</dbReference>
<dbReference type="AlphaFoldDB" id="U2PEV7"/>
<comment type="caution">
    <text evidence="2">The sequence shown here is derived from an EMBL/GenBank/DDBJ whole genome shotgun (WGS) entry which is preliminary data.</text>
</comment>
<dbReference type="eggNOG" id="COG1695">
    <property type="taxonomic scope" value="Bacteria"/>
</dbReference>
<gene>
    <name evidence="2" type="ORF">HMPREF0373_02754</name>
</gene>
<dbReference type="GeneID" id="42785594"/>
<dbReference type="Gene3D" id="1.10.10.10">
    <property type="entry name" value="Winged helix-like DNA-binding domain superfamily/Winged helix DNA-binding domain"/>
    <property type="match status" value="1"/>
</dbReference>
<sequence>MAKKSLETLTESMFYVLLALSQGDKCGTEITDFICNLTRQRVKIGPATLYTILGKFEHEHIICEIAVEGRKRTYTLSDKGQHLLQMEIRRLELCLADVKALF</sequence>
<reference evidence="2 3" key="1">
    <citation type="submission" date="2013-06" db="EMBL/GenBank/DDBJ databases">
        <authorList>
            <person name="Weinstock G."/>
            <person name="Sodergren E."/>
            <person name="Lobos E.A."/>
            <person name="Fulton L."/>
            <person name="Fulton R."/>
            <person name="Courtney L."/>
            <person name="Fronick C."/>
            <person name="O'Laughlin M."/>
            <person name="Godfrey J."/>
            <person name="Wilson R.M."/>
            <person name="Miner T."/>
            <person name="Farmer C."/>
            <person name="Delehaunty K."/>
            <person name="Cordes M."/>
            <person name="Minx P."/>
            <person name="Tomlinson C."/>
            <person name="Chen J."/>
            <person name="Wollam A."/>
            <person name="Pepin K.H."/>
            <person name="Bhonagiri V."/>
            <person name="Zhang X."/>
            <person name="Warren W."/>
            <person name="Mitreva M."/>
            <person name="Mardis E.R."/>
            <person name="Wilson R.K."/>
        </authorList>
    </citation>
    <scope>NUCLEOTIDE SEQUENCE [LARGE SCALE GENOMIC DNA]</scope>
    <source>
        <strain evidence="2 3">ATCC 29099</strain>
    </source>
</reference>
<dbReference type="InterPro" id="IPR036390">
    <property type="entry name" value="WH_DNA-bd_sf"/>
</dbReference>
<dbReference type="HOGENOM" id="CLU_063440_4_1_9"/>
<dbReference type="InterPro" id="IPR036388">
    <property type="entry name" value="WH-like_DNA-bd_sf"/>
</dbReference>
<feature type="domain" description="Transcription regulator PadR N-terminal" evidence="1">
    <location>
        <begin position="16"/>
        <end position="85"/>
    </location>
</feature>
<organism evidence="2 3">
    <name type="scientific">Eubacterium ramulus ATCC 29099</name>
    <dbReference type="NCBI Taxonomy" id="1256908"/>
    <lineage>
        <taxon>Bacteria</taxon>
        <taxon>Bacillati</taxon>
        <taxon>Bacillota</taxon>
        <taxon>Clostridia</taxon>
        <taxon>Eubacteriales</taxon>
        <taxon>Eubacteriaceae</taxon>
        <taxon>Eubacterium</taxon>
    </lineage>
</organism>
<proteinExistence type="predicted"/>
<dbReference type="SUPFAM" id="SSF46785">
    <property type="entry name" value="Winged helix' DNA-binding domain"/>
    <property type="match status" value="1"/>
</dbReference>
<dbReference type="PATRIC" id="fig|1256908.3.peg.2535"/>
<name>U2PEV7_EUBRA</name>